<dbReference type="Gene3D" id="1.20.1250.20">
    <property type="entry name" value="MFS general substrate transporter like domains"/>
    <property type="match status" value="2"/>
</dbReference>
<feature type="domain" description="Major facilitator superfamily (MFS) profile" evidence="8">
    <location>
        <begin position="12"/>
        <end position="395"/>
    </location>
</feature>
<feature type="transmembrane region" description="Helical" evidence="7">
    <location>
        <begin position="306"/>
        <end position="326"/>
    </location>
</feature>
<dbReference type="PROSITE" id="PS50850">
    <property type="entry name" value="MFS"/>
    <property type="match status" value="1"/>
</dbReference>
<feature type="transmembrane region" description="Helical" evidence="7">
    <location>
        <begin position="371"/>
        <end position="390"/>
    </location>
</feature>
<evidence type="ECO:0000256" key="2">
    <source>
        <dbReference type="ARBA" id="ARBA00008335"/>
    </source>
</evidence>
<feature type="transmembrane region" description="Helical" evidence="7">
    <location>
        <begin position="347"/>
        <end position="365"/>
    </location>
</feature>
<evidence type="ECO:0000256" key="6">
    <source>
        <dbReference type="ARBA" id="ARBA00023136"/>
    </source>
</evidence>
<dbReference type="InterPro" id="IPR020846">
    <property type="entry name" value="MFS_dom"/>
</dbReference>
<accession>A0A401ZXY7</accession>
<feature type="transmembrane region" description="Helical" evidence="7">
    <location>
        <begin position="136"/>
        <end position="160"/>
    </location>
</feature>
<dbReference type="GO" id="GO:0022857">
    <property type="term" value="F:transmembrane transporter activity"/>
    <property type="evidence" value="ECO:0007669"/>
    <property type="project" value="InterPro"/>
</dbReference>
<comment type="subcellular location">
    <subcellularLocation>
        <location evidence="1">Cell membrane</location>
        <topology evidence="1">Multi-pass membrane protein</topology>
    </subcellularLocation>
</comment>
<dbReference type="Pfam" id="PF07690">
    <property type="entry name" value="MFS_1"/>
    <property type="match status" value="1"/>
</dbReference>
<feature type="transmembrane region" description="Helical" evidence="7">
    <location>
        <begin position="43"/>
        <end position="65"/>
    </location>
</feature>
<dbReference type="SUPFAM" id="SSF103473">
    <property type="entry name" value="MFS general substrate transporter"/>
    <property type="match status" value="1"/>
</dbReference>
<proteinExistence type="inferred from homology"/>
<evidence type="ECO:0000259" key="8">
    <source>
        <dbReference type="PROSITE" id="PS50850"/>
    </source>
</evidence>
<comment type="similarity">
    <text evidence="2">Belongs to the major facilitator superfamily.</text>
</comment>
<feature type="transmembrane region" description="Helical" evidence="7">
    <location>
        <begin position="248"/>
        <end position="269"/>
    </location>
</feature>
<keyword evidence="3" id="KW-0813">Transport</keyword>
<sequence length="416" mass="45016">MQHTHSIQNKIILAVLCIAYGITGIMALLPGTTLLLLADHTHATLEMISFVITSSSIGMACGVFLAGQLSRKIPPKYLLMFALTMGAFILQGIFWTRSYWILLFAEFFFGITFAFSDLSLNVLMSRLFPRTLGRELNLLHSSFGVGALLGPLLITLSFALLHDVSWAYALASVLTLGAALLVAVQPVPIRSSQSTAEVQAVKNTRKPHLFGQLAFWLLVVQVFLYAGAEGGFGNWIVTVLSQSAHVQMAVAAPAASLLWLGLTLGRLLSTQLMRKMWVTEQKLLVLMLLGAGASGLGLAFSMRSLWLGFITTLLTGIFLGPIYPIIMATALRRFTHALSTASSSMLFSARASGLVFPILIGTLITNVGVTWAMIFPAATLLVTLLPVFIAQREQTLQSNVVGHTIQEPEATHTLIS</sequence>
<name>A0A401ZXY7_9CHLR</name>
<dbReference type="InterPro" id="IPR051788">
    <property type="entry name" value="MFS_Transporter"/>
</dbReference>
<evidence type="ECO:0000313" key="10">
    <source>
        <dbReference type="Proteomes" id="UP000287352"/>
    </source>
</evidence>
<dbReference type="GO" id="GO:0005886">
    <property type="term" value="C:plasma membrane"/>
    <property type="evidence" value="ECO:0007669"/>
    <property type="project" value="UniProtKB-SubCell"/>
</dbReference>
<feature type="transmembrane region" description="Helical" evidence="7">
    <location>
        <begin position="209"/>
        <end position="228"/>
    </location>
</feature>
<protein>
    <recommendedName>
        <fullName evidence="8">Major facilitator superfamily (MFS) profile domain-containing protein</fullName>
    </recommendedName>
</protein>
<evidence type="ECO:0000256" key="1">
    <source>
        <dbReference type="ARBA" id="ARBA00004651"/>
    </source>
</evidence>
<feature type="transmembrane region" description="Helical" evidence="7">
    <location>
        <begin position="281"/>
        <end position="300"/>
    </location>
</feature>
<comment type="caution">
    <text evidence="9">The sequence shown here is derived from an EMBL/GenBank/DDBJ whole genome shotgun (WGS) entry which is preliminary data.</text>
</comment>
<gene>
    <name evidence="9" type="ORF">KTT_15520</name>
</gene>
<feature type="transmembrane region" description="Helical" evidence="7">
    <location>
        <begin position="77"/>
        <end position="94"/>
    </location>
</feature>
<keyword evidence="10" id="KW-1185">Reference proteome</keyword>
<dbReference type="OrthoDB" id="9795150at2"/>
<evidence type="ECO:0000256" key="4">
    <source>
        <dbReference type="ARBA" id="ARBA00022692"/>
    </source>
</evidence>
<feature type="transmembrane region" description="Helical" evidence="7">
    <location>
        <begin position="166"/>
        <end position="188"/>
    </location>
</feature>
<dbReference type="EMBL" id="BIFR01000001">
    <property type="protein sequence ID" value="GCE11693.1"/>
    <property type="molecule type" value="Genomic_DNA"/>
</dbReference>
<dbReference type="AlphaFoldDB" id="A0A401ZXY7"/>
<feature type="transmembrane region" description="Helical" evidence="7">
    <location>
        <begin position="12"/>
        <end position="37"/>
    </location>
</feature>
<reference evidence="10" key="1">
    <citation type="submission" date="2018-12" db="EMBL/GenBank/DDBJ databases">
        <title>Tengunoibacter tsumagoiensis gen. nov., sp. nov., Dictyobacter kobayashii sp. nov., D. alpinus sp. nov., and D. joshuensis sp. nov. and description of Dictyobacteraceae fam. nov. within the order Ktedonobacterales isolated from Tengu-no-mugimeshi.</title>
        <authorList>
            <person name="Wang C.M."/>
            <person name="Zheng Y."/>
            <person name="Sakai Y."/>
            <person name="Toyoda A."/>
            <person name="Minakuchi Y."/>
            <person name="Abe K."/>
            <person name="Yokota A."/>
            <person name="Yabe S."/>
        </authorList>
    </citation>
    <scope>NUCLEOTIDE SEQUENCE [LARGE SCALE GENOMIC DNA]</scope>
    <source>
        <strain evidence="10">Uno3</strain>
    </source>
</reference>
<organism evidence="9 10">
    <name type="scientific">Tengunoibacter tsumagoiensis</name>
    <dbReference type="NCBI Taxonomy" id="2014871"/>
    <lineage>
        <taxon>Bacteria</taxon>
        <taxon>Bacillati</taxon>
        <taxon>Chloroflexota</taxon>
        <taxon>Ktedonobacteria</taxon>
        <taxon>Ktedonobacterales</taxon>
        <taxon>Dictyobacteraceae</taxon>
        <taxon>Tengunoibacter</taxon>
    </lineage>
</organism>
<dbReference type="InterPro" id="IPR036259">
    <property type="entry name" value="MFS_trans_sf"/>
</dbReference>
<dbReference type="Proteomes" id="UP000287352">
    <property type="component" value="Unassembled WGS sequence"/>
</dbReference>
<dbReference type="PANTHER" id="PTHR23514:SF3">
    <property type="entry name" value="BYPASS OF STOP CODON PROTEIN 6"/>
    <property type="match status" value="1"/>
</dbReference>
<keyword evidence="6 7" id="KW-0472">Membrane</keyword>
<keyword evidence="4 7" id="KW-0812">Transmembrane</keyword>
<evidence type="ECO:0000256" key="7">
    <source>
        <dbReference type="SAM" id="Phobius"/>
    </source>
</evidence>
<feature type="transmembrane region" description="Helical" evidence="7">
    <location>
        <begin position="100"/>
        <end position="124"/>
    </location>
</feature>
<evidence type="ECO:0000256" key="3">
    <source>
        <dbReference type="ARBA" id="ARBA00022448"/>
    </source>
</evidence>
<evidence type="ECO:0000256" key="5">
    <source>
        <dbReference type="ARBA" id="ARBA00022989"/>
    </source>
</evidence>
<dbReference type="PANTHER" id="PTHR23514">
    <property type="entry name" value="BYPASS OF STOP CODON PROTEIN 6"/>
    <property type="match status" value="1"/>
</dbReference>
<dbReference type="RefSeq" id="WP_126579375.1">
    <property type="nucleotide sequence ID" value="NZ_BIFR01000001.1"/>
</dbReference>
<dbReference type="InterPro" id="IPR011701">
    <property type="entry name" value="MFS"/>
</dbReference>
<keyword evidence="5 7" id="KW-1133">Transmembrane helix</keyword>
<evidence type="ECO:0000313" key="9">
    <source>
        <dbReference type="EMBL" id="GCE11693.1"/>
    </source>
</evidence>